<accession>A0A1H8NH51</accession>
<feature type="domain" description="UspA" evidence="4">
    <location>
        <begin position="5"/>
        <end position="141"/>
    </location>
</feature>
<evidence type="ECO:0000256" key="3">
    <source>
        <dbReference type="ARBA" id="ARBA00022840"/>
    </source>
</evidence>
<evidence type="ECO:0000259" key="4">
    <source>
        <dbReference type="Pfam" id="PF00582"/>
    </source>
</evidence>
<evidence type="ECO:0000256" key="2">
    <source>
        <dbReference type="ARBA" id="ARBA00022741"/>
    </source>
</evidence>
<name>A0A1H8NH51_9ACTN</name>
<dbReference type="InterPro" id="IPR006016">
    <property type="entry name" value="UspA"/>
</dbReference>
<dbReference type="SUPFAM" id="SSF52402">
    <property type="entry name" value="Adenine nucleotide alpha hydrolases-like"/>
    <property type="match status" value="2"/>
</dbReference>
<dbReference type="OrthoDB" id="3174546at2"/>
<organism evidence="5 6">
    <name type="scientific">Actinacidiphila rubida</name>
    <dbReference type="NCBI Taxonomy" id="310780"/>
    <lineage>
        <taxon>Bacteria</taxon>
        <taxon>Bacillati</taxon>
        <taxon>Actinomycetota</taxon>
        <taxon>Actinomycetes</taxon>
        <taxon>Kitasatosporales</taxon>
        <taxon>Streptomycetaceae</taxon>
        <taxon>Actinacidiphila</taxon>
    </lineage>
</organism>
<dbReference type="InterPro" id="IPR006015">
    <property type="entry name" value="Universal_stress_UspA"/>
</dbReference>
<dbReference type="RefSeq" id="WP_069466393.1">
    <property type="nucleotide sequence ID" value="NZ_FODD01000022.1"/>
</dbReference>
<dbReference type="Proteomes" id="UP000181951">
    <property type="component" value="Unassembled WGS sequence"/>
</dbReference>
<keyword evidence="3" id="KW-0067">ATP-binding</keyword>
<keyword evidence="2" id="KW-0547">Nucleotide-binding</keyword>
<comment type="similarity">
    <text evidence="1">Belongs to the universal stress protein A family.</text>
</comment>
<dbReference type="AlphaFoldDB" id="A0A1H8NH51"/>
<feature type="domain" description="UspA" evidence="4">
    <location>
        <begin position="149"/>
        <end position="290"/>
    </location>
</feature>
<evidence type="ECO:0000313" key="6">
    <source>
        <dbReference type="Proteomes" id="UP000181951"/>
    </source>
</evidence>
<dbReference type="InterPro" id="IPR014729">
    <property type="entry name" value="Rossmann-like_a/b/a_fold"/>
</dbReference>
<evidence type="ECO:0000313" key="5">
    <source>
        <dbReference type="EMBL" id="SEO28862.1"/>
    </source>
</evidence>
<dbReference type="PANTHER" id="PTHR46268">
    <property type="entry name" value="STRESS RESPONSE PROTEIN NHAX"/>
    <property type="match status" value="1"/>
</dbReference>
<dbReference type="STRING" id="310780.SAMN05216267_102248"/>
<reference evidence="5 6" key="1">
    <citation type="submission" date="2016-10" db="EMBL/GenBank/DDBJ databases">
        <authorList>
            <person name="de Groot N.N."/>
        </authorList>
    </citation>
    <scope>NUCLEOTIDE SEQUENCE [LARGE SCALE GENOMIC DNA]</scope>
    <source>
        <strain evidence="5 6">CGMCC 4.2026</strain>
    </source>
</reference>
<protein>
    <submittedName>
        <fullName evidence="5">Nucleotide-binding universal stress protein, UspA family</fullName>
    </submittedName>
</protein>
<sequence>MSGLVVVGTDGSAESSEAVAAAAREAAWRDADLRVVHAFTWPEVHFRPGGTTPAFSDTEIQNAAGTLLSQAAEHARAVAPQVSVATHVIVGGALRVLVDQSRDAQLVVVGSRGTGAFSGLLVGSTGVGLAAHAHCPVLVVRDGPRATGPVLVGVDGSPAARDAVAFAFDEAALRGTTLRALHAWTPWNVPVPQPPQDPRAPYAYEPGRLAEDEERLLAEALAGCATRYPQVPVEQLSIRAATRKTLVAESRDAQLLVVGARGRGGFTGLLLGSVGHAVVHHAHCPVAVVRRGAVDTST</sequence>
<gene>
    <name evidence="5" type="ORF">SAMN05216267_102248</name>
</gene>
<dbReference type="PANTHER" id="PTHR46268:SF27">
    <property type="entry name" value="UNIVERSAL STRESS PROTEIN RV2623"/>
    <property type="match status" value="1"/>
</dbReference>
<dbReference type="Gene3D" id="3.40.50.620">
    <property type="entry name" value="HUPs"/>
    <property type="match status" value="2"/>
</dbReference>
<dbReference type="PRINTS" id="PR01438">
    <property type="entry name" value="UNVRSLSTRESS"/>
</dbReference>
<dbReference type="GO" id="GO:0005524">
    <property type="term" value="F:ATP binding"/>
    <property type="evidence" value="ECO:0007669"/>
    <property type="project" value="UniProtKB-KW"/>
</dbReference>
<dbReference type="Pfam" id="PF00582">
    <property type="entry name" value="Usp"/>
    <property type="match status" value="2"/>
</dbReference>
<proteinExistence type="inferred from homology"/>
<evidence type="ECO:0000256" key="1">
    <source>
        <dbReference type="ARBA" id="ARBA00008791"/>
    </source>
</evidence>
<keyword evidence="6" id="KW-1185">Reference proteome</keyword>
<dbReference type="EMBL" id="FODD01000022">
    <property type="protein sequence ID" value="SEO28862.1"/>
    <property type="molecule type" value="Genomic_DNA"/>
</dbReference>